<evidence type="ECO:0000313" key="2">
    <source>
        <dbReference type="Proteomes" id="UP000518300"/>
    </source>
</evidence>
<accession>A0A848LKZ4</accession>
<organism evidence="1 2">
    <name type="scientific">Pyxidicoccus fallax</name>
    <dbReference type="NCBI Taxonomy" id="394095"/>
    <lineage>
        <taxon>Bacteria</taxon>
        <taxon>Pseudomonadati</taxon>
        <taxon>Myxococcota</taxon>
        <taxon>Myxococcia</taxon>
        <taxon>Myxococcales</taxon>
        <taxon>Cystobacterineae</taxon>
        <taxon>Myxococcaceae</taxon>
        <taxon>Pyxidicoccus</taxon>
    </lineage>
</organism>
<evidence type="ECO:0000313" key="1">
    <source>
        <dbReference type="EMBL" id="NMO18455.1"/>
    </source>
</evidence>
<dbReference type="NCBIfam" id="TIGR02264">
    <property type="entry name" value="gmx_para_CXXCG"/>
    <property type="match status" value="1"/>
</dbReference>
<reference evidence="1 2" key="1">
    <citation type="submission" date="2020-04" db="EMBL/GenBank/DDBJ databases">
        <title>Draft genome of Pyxidicoccus fallax type strain.</title>
        <authorList>
            <person name="Whitworth D.E."/>
        </authorList>
    </citation>
    <scope>NUCLEOTIDE SEQUENCE [LARGE SCALE GENOMIC DNA]</scope>
    <source>
        <strain evidence="1 2">DSM 14698</strain>
    </source>
</reference>
<dbReference type="Proteomes" id="UP000518300">
    <property type="component" value="Unassembled WGS sequence"/>
</dbReference>
<sequence length="240" mass="26483">MKFYKADEDVSLGYTGCLDAVNKWCLPGVQPCSICQAGGGFPWLTYPCVDLSSLPPHELEKLSDPWPVPREEFRRLRDLVRPLAPSWALLEPGVQLGPCTGKGSGRFGQLFMQDSASLFVREEALAQLRSAGVSGLQGCSVDVRFRGKNPPVLLQLQLELHGLLHPDCLPVGRKPPCPECGNPGFHWPKVIILNAASLPTEVDVFRHRQGWATVIVSERFVEAVNRLGLDGVTFQELETR</sequence>
<dbReference type="EMBL" id="JABBJJ010000138">
    <property type="protein sequence ID" value="NMO18455.1"/>
    <property type="molecule type" value="Genomic_DNA"/>
</dbReference>
<dbReference type="InterPro" id="IPR011750">
    <property type="entry name" value="Gmx_para_CXXCG"/>
</dbReference>
<dbReference type="AlphaFoldDB" id="A0A848LKZ4"/>
<gene>
    <name evidence="1" type="ORF">HG543_26860</name>
</gene>
<dbReference type="RefSeq" id="WP_169347724.1">
    <property type="nucleotide sequence ID" value="NZ_JABBJJ010000138.1"/>
</dbReference>
<protein>
    <recommendedName>
        <fullName evidence="3">Myxococcus xanthus double-CXXCG motif paralogous family</fullName>
    </recommendedName>
</protein>
<keyword evidence="2" id="KW-1185">Reference proteome</keyword>
<dbReference type="Pfam" id="PF09535">
    <property type="entry name" value="Gmx_para_CXXCG"/>
    <property type="match status" value="1"/>
</dbReference>
<comment type="caution">
    <text evidence="1">The sequence shown here is derived from an EMBL/GenBank/DDBJ whole genome shotgun (WGS) entry which is preliminary data.</text>
</comment>
<proteinExistence type="predicted"/>
<evidence type="ECO:0008006" key="3">
    <source>
        <dbReference type="Google" id="ProtNLM"/>
    </source>
</evidence>
<name>A0A848LKZ4_9BACT</name>